<accession>A0ABN1HS91</accession>
<sequence>MSYDLLVFDPVAAPMDRVRFIDWYQQQTNWSSDINDTVLLSEGLRRWHQAMLPNWPDMQTVDDEQVDDPHVTGYSLGEHVIYVDFRWSVAEEAYEEVRRLAVEHRVGFYDVSGDEGDGEIYFPSDTPKPPSGGAWCDVADQFRSLENEPAKPKAGWFGIFRRTQ</sequence>
<evidence type="ECO:0000313" key="1">
    <source>
        <dbReference type="EMBL" id="GAA0665192.1"/>
    </source>
</evidence>
<name>A0ABN1HS91_9SPHN</name>
<dbReference type="RefSeq" id="WP_208403972.1">
    <property type="nucleotide sequence ID" value="NZ_BAAAES010000007.1"/>
</dbReference>
<gene>
    <name evidence="1" type="ORF">GCM10009102_13570</name>
</gene>
<keyword evidence="2" id="KW-1185">Reference proteome</keyword>
<dbReference type="Proteomes" id="UP001500238">
    <property type="component" value="Unassembled WGS sequence"/>
</dbReference>
<dbReference type="EMBL" id="BAAAES010000007">
    <property type="protein sequence ID" value="GAA0665192.1"/>
    <property type="molecule type" value="Genomic_DNA"/>
</dbReference>
<comment type="caution">
    <text evidence="1">The sequence shown here is derived from an EMBL/GenBank/DDBJ whole genome shotgun (WGS) entry which is preliminary data.</text>
</comment>
<evidence type="ECO:0008006" key="3">
    <source>
        <dbReference type="Google" id="ProtNLM"/>
    </source>
</evidence>
<protein>
    <recommendedName>
        <fullName evidence="3">DUF695 domain-containing protein</fullName>
    </recommendedName>
</protein>
<evidence type="ECO:0000313" key="2">
    <source>
        <dbReference type="Proteomes" id="UP001500238"/>
    </source>
</evidence>
<organism evidence="1 2">
    <name type="scientific">Sphingomonas insulae</name>
    <dbReference type="NCBI Taxonomy" id="424800"/>
    <lineage>
        <taxon>Bacteria</taxon>
        <taxon>Pseudomonadati</taxon>
        <taxon>Pseudomonadota</taxon>
        <taxon>Alphaproteobacteria</taxon>
        <taxon>Sphingomonadales</taxon>
        <taxon>Sphingomonadaceae</taxon>
        <taxon>Sphingomonas</taxon>
    </lineage>
</organism>
<proteinExistence type="predicted"/>
<reference evidence="1 2" key="1">
    <citation type="journal article" date="2019" name="Int. J. Syst. Evol. Microbiol.">
        <title>The Global Catalogue of Microorganisms (GCM) 10K type strain sequencing project: providing services to taxonomists for standard genome sequencing and annotation.</title>
        <authorList>
            <consortium name="The Broad Institute Genomics Platform"/>
            <consortium name="The Broad Institute Genome Sequencing Center for Infectious Disease"/>
            <person name="Wu L."/>
            <person name="Ma J."/>
        </authorList>
    </citation>
    <scope>NUCLEOTIDE SEQUENCE [LARGE SCALE GENOMIC DNA]</scope>
    <source>
        <strain evidence="1 2">JCM 14603</strain>
    </source>
</reference>